<proteinExistence type="predicted"/>
<dbReference type="PATRIC" id="fig|36861.3.peg.2167"/>
<keyword evidence="1" id="KW-0472">Membrane</keyword>
<dbReference type="GO" id="GO:0003677">
    <property type="term" value="F:DNA binding"/>
    <property type="evidence" value="ECO:0007669"/>
    <property type="project" value="InterPro"/>
</dbReference>
<dbReference type="GO" id="GO:0006265">
    <property type="term" value="P:DNA topological change"/>
    <property type="evidence" value="ECO:0007669"/>
    <property type="project" value="InterPro"/>
</dbReference>
<dbReference type="Pfam" id="PF08378">
    <property type="entry name" value="NERD"/>
    <property type="match status" value="1"/>
</dbReference>
<sequence length="257" mass="28818">MHLTSVLKPLFDQLWWLLPLLIAAGIANTPWFKGFFGELLVRLSAKFLLNPNEYRAIHNVTLKTPDGTTQIDHIFVSRFGVFVVETKNYSGWIFGDENQATWTQKLFKTTNKFQNPLRQNFKHIKALESLVSLPSETFHSVIVFVGGSEFKTKMPQNVTRAGGYISYIKSKTSPILSASEVEAVYSAISTGRMAPSLATNREHVKKVQLRLDPDTPRSCPKCGAEMVKRTVKSGDKAGSKFWGCSAFPKCRTIQNVT</sequence>
<evidence type="ECO:0000259" key="2">
    <source>
        <dbReference type="PROSITE" id="PS50965"/>
    </source>
</evidence>
<dbReference type="GO" id="GO:0003916">
    <property type="term" value="F:DNA topoisomerase activity"/>
    <property type="evidence" value="ECO:0007669"/>
    <property type="project" value="InterPro"/>
</dbReference>
<dbReference type="GO" id="GO:0005694">
    <property type="term" value="C:chromosome"/>
    <property type="evidence" value="ECO:0007669"/>
    <property type="project" value="InterPro"/>
</dbReference>
<protein>
    <submittedName>
        <fullName evidence="3">Nuclease</fullName>
    </submittedName>
</protein>
<keyword evidence="1" id="KW-1133">Transmembrane helix</keyword>
<gene>
    <name evidence="3" type="ORF">ABW22_11945</name>
</gene>
<evidence type="ECO:0000313" key="3">
    <source>
        <dbReference type="EMBL" id="KVW94738.1"/>
    </source>
</evidence>
<feature type="domain" description="NERD" evidence="2">
    <location>
        <begin position="33"/>
        <end position="150"/>
    </location>
</feature>
<dbReference type="InterPro" id="IPR011528">
    <property type="entry name" value="NERD"/>
</dbReference>
<dbReference type="SUPFAM" id="SSF57783">
    <property type="entry name" value="Zinc beta-ribbon"/>
    <property type="match status" value="1"/>
</dbReference>
<dbReference type="Proteomes" id="UP000064243">
    <property type="component" value="Unassembled WGS sequence"/>
</dbReference>
<evidence type="ECO:0000256" key="1">
    <source>
        <dbReference type="SAM" id="Phobius"/>
    </source>
</evidence>
<dbReference type="Gene3D" id="3.30.65.10">
    <property type="entry name" value="Bacterial Topoisomerase I, domain 1"/>
    <property type="match status" value="1"/>
</dbReference>
<comment type="caution">
    <text evidence="3">The sequence shown here is derived from an EMBL/GenBank/DDBJ whole genome shotgun (WGS) entry which is preliminary data.</text>
</comment>
<dbReference type="OrthoDB" id="5782056at2"/>
<dbReference type="InterPro" id="IPR013498">
    <property type="entry name" value="Topo_IA_Znf"/>
</dbReference>
<dbReference type="AlphaFoldDB" id="A0A106BM86"/>
<reference evidence="3 4" key="1">
    <citation type="journal article" date="2015" name="Appl. Environ. Microbiol.">
        <title>Aerobic and Anaerobic Thiosulfate Oxidation by a Cold-Adapted, Subglacial Chemoautotroph.</title>
        <authorList>
            <person name="Harrold Z.R."/>
            <person name="Skidmore M.L."/>
            <person name="Hamilton T.L."/>
            <person name="Desch L."/>
            <person name="Amada K."/>
            <person name="van Gelder W."/>
            <person name="Glover K."/>
            <person name="Roden E.E."/>
            <person name="Boyd E.S."/>
        </authorList>
    </citation>
    <scope>NUCLEOTIDE SEQUENCE [LARGE SCALE GENOMIC DNA]</scope>
    <source>
        <strain evidence="3 4">RG</strain>
    </source>
</reference>
<accession>A0A106BM86</accession>
<organism evidence="3 4">
    <name type="scientific">Thiobacillus denitrificans</name>
    <dbReference type="NCBI Taxonomy" id="36861"/>
    <lineage>
        <taxon>Bacteria</taxon>
        <taxon>Pseudomonadati</taxon>
        <taxon>Pseudomonadota</taxon>
        <taxon>Betaproteobacteria</taxon>
        <taxon>Nitrosomonadales</taxon>
        <taxon>Thiobacillaceae</taxon>
        <taxon>Thiobacillus</taxon>
    </lineage>
</organism>
<dbReference type="RefSeq" id="WP_059756837.1">
    <property type="nucleotide sequence ID" value="NZ_LDUG01000033.1"/>
</dbReference>
<evidence type="ECO:0000313" key="4">
    <source>
        <dbReference type="Proteomes" id="UP000064243"/>
    </source>
</evidence>
<keyword evidence="4" id="KW-1185">Reference proteome</keyword>
<name>A0A106BM86_THIDE</name>
<dbReference type="Pfam" id="PF01396">
    <property type="entry name" value="Zn_ribbon_Top1"/>
    <property type="match status" value="1"/>
</dbReference>
<dbReference type="PROSITE" id="PS50965">
    <property type="entry name" value="NERD"/>
    <property type="match status" value="1"/>
</dbReference>
<dbReference type="EMBL" id="LDUG01000033">
    <property type="protein sequence ID" value="KVW94738.1"/>
    <property type="molecule type" value="Genomic_DNA"/>
</dbReference>
<feature type="transmembrane region" description="Helical" evidence="1">
    <location>
        <begin position="14"/>
        <end position="32"/>
    </location>
</feature>
<keyword evidence="1" id="KW-0812">Transmembrane</keyword>